<comment type="similarity">
    <text evidence="1">Belongs to the paxM FAD-dependent monooxygenase family.</text>
</comment>
<dbReference type="SUPFAM" id="SSF51905">
    <property type="entry name" value="FAD/NAD(P)-binding domain"/>
    <property type="match status" value="1"/>
</dbReference>
<dbReference type="GO" id="GO:0071949">
    <property type="term" value="F:FAD binding"/>
    <property type="evidence" value="ECO:0007669"/>
    <property type="project" value="InterPro"/>
</dbReference>
<dbReference type="Gene3D" id="3.50.50.60">
    <property type="entry name" value="FAD/NAD(P)-binding domain"/>
    <property type="match status" value="1"/>
</dbReference>
<evidence type="ECO:0000256" key="2">
    <source>
        <dbReference type="ARBA" id="ARBA00022630"/>
    </source>
</evidence>
<comment type="caution">
    <text evidence="6">The sequence shown here is derived from an EMBL/GenBank/DDBJ whole genome shotgun (WGS) entry which is preliminary data.</text>
</comment>
<evidence type="ECO:0000256" key="4">
    <source>
        <dbReference type="ARBA" id="ARBA00023002"/>
    </source>
</evidence>
<evidence type="ECO:0000259" key="5">
    <source>
        <dbReference type="Pfam" id="PF01494"/>
    </source>
</evidence>
<dbReference type="InterPro" id="IPR051104">
    <property type="entry name" value="FAD_monoxygenase"/>
</dbReference>
<dbReference type="GO" id="GO:0016491">
    <property type="term" value="F:oxidoreductase activity"/>
    <property type="evidence" value="ECO:0007669"/>
    <property type="project" value="UniProtKB-KW"/>
</dbReference>
<gene>
    <name evidence="6" type="ORF">DL546_009560</name>
</gene>
<dbReference type="PRINTS" id="PR00420">
    <property type="entry name" value="RNGMNOXGNASE"/>
</dbReference>
<dbReference type="OrthoDB" id="417877at2759"/>
<organism evidence="6 7">
    <name type="scientific">Coniochaeta pulveracea</name>
    <dbReference type="NCBI Taxonomy" id="177199"/>
    <lineage>
        <taxon>Eukaryota</taxon>
        <taxon>Fungi</taxon>
        <taxon>Dikarya</taxon>
        <taxon>Ascomycota</taxon>
        <taxon>Pezizomycotina</taxon>
        <taxon>Sordariomycetes</taxon>
        <taxon>Sordariomycetidae</taxon>
        <taxon>Coniochaetales</taxon>
        <taxon>Coniochaetaceae</taxon>
        <taxon>Coniochaeta</taxon>
    </lineage>
</organism>
<name>A0A420YP00_9PEZI</name>
<protein>
    <recommendedName>
        <fullName evidence="5">FAD-binding domain-containing protein</fullName>
    </recommendedName>
</protein>
<evidence type="ECO:0000313" key="6">
    <source>
        <dbReference type="EMBL" id="RKU49614.1"/>
    </source>
</evidence>
<dbReference type="GO" id="GO:0044550">
    <property type="term" value="P:secondary metabolite biosynthetic process"/>
    <property type="evidence" value="ECO:0007669"/>
    <property type="project" value="TreeGrafter"/>
</dbReference>
<reference evidence="6 7" key="1">
    <citation type="submission" date="2018-08" db="EMBL/GenBank/DDBJ databases">
        <title>Draft genome of the lignicolous fungus Coniochaeta pulveracea.</title>
        <authorList>
            <person name="Borstlap C.J."/>
            <person name="De Witt R.N."/>
            <person name="Botha A."/>
            <person name="Volschenk H."/>
        </authorList>
    </citation>
    <scope>NUCLEOTIDE SEQUENCE [LARGE SCALE GENOMIC DNA]</scope>
    <source>
        <strain evidence="6 7">CAB683</strain>
    </source>
</reference>
<accession>A0A420YP00</accession>
<dbReference type="EMBL" id="QVQW01000001">
    <property type="protein sequence ID" value="RKU49614.1"/>
    <property type="molecule type" value="Genomic_DNA"/>
</dbReference>
<proteinExistence type="inferred from homology"/>
<keyword evidence="7" id="KW-1185">Reference proteome</keyword>
<feature type="domain" description="FAD-binding" evidence="5">
    <location>
        <begin position="48"/>
        <end position="406"/>
    </location>
</feature>
<dbReference type="Pfam" id="PF01494">
    <property type="entry name" value="FAD_binding_3"/>
    <property type="match status" value="1"/>
</dbReference>
<dbReference type="AlphaFoldDB" id="A0A420YP00"/>
<dbReference type="STRING" id="177199.A0A420YP00"/>
<evidence type="ECO:0000256" key="3">
    <source>
        <dbReference type="ARBA" id="ARBA00022827"/>
    </source>
</evidence>
<keyword evidence="3" id="KW-0274">FAD</keyword>
<evidence type="ECO:0000313" key="7">
    <source>
        <dbReference type="Proteomes" id="UP000275385"/>
    </source>
</evidence>
<dbReference type="PANTHER" id="PTHR46720">
    <property type="entry name" value="HYDROXYLASE, PUTATIVE (AFU_ORTHOLOGUE AFUA_3G01460)-RELATED"/>
    <property type="match status" value="1"/>
</dbReference>
<dbReference type="Proteomes" id="UP000275385">
    <property type="component" value="Unassembled WGS sequence"/>
</dbReference>
<dbReference type="PANTHER" id="PTHR46720:SF3">
    <property type="entry name" value="FAD-BINDING DOMAIN-CONTAINING PROTEIN-RELATED"/>
    <property type="match status" value="1"/>
</dbReference>
<dbReference type="InterPro" id="IPR036188">
    <property type="entry name" value="FAD/NAD-bd_sf"/>
</dbReference>
<dbReference type="SUPFAM" id="SSF54373">
    <property type="entry name" value="FAD-linked reductases, C-terminal domain"/>
    <property type="match status" value="1"/>
</dbReference>
<evidence type="ECO:0000256" key="1">
    <source>
        <dbReference type="ARBA" id="ARBA00007992"/>
    </source>
</evidence>
<sequence length="462" mass="51913">MFAACSTHIFSPLQSLFCRTQKEHPPKTEAKYVSDEFLPEESDAPFSIAIIGAGIGGLTLAIGCLKQDVSFVLYEAAARYSIIGAGVGIGPNAVRAMYMIDPKLRDMYYETSSGNLTPGKEHVMMEAMYAEEGFGEKRGCPPAPFGAECYQRTSAHRRDLLNHLTSMIPRHQVRFSKRVVDVQQLPNSVIIHFEDGETVEHTAVIGADGVKGPIRRFVLGKDFPNEVAPTYTGRYVYRFTIPIQEAQKILGNLADDAKCFMGDGVNLMAYPISRGTEYNIVAVVCKEEPWTHDKWTKKVSKEEMVADFKGKVDERLIKMLDWAEPVQWSLHHHINTPIYYNRRLCLLGDSAHGTTPHQAAGAGQGIEDALIMSHVLGKVKTPQQLTVAFEIFDSIRRPRAQRVVQTSYECGQIYSLAHPEFEDDLARIAINLNRRFLWIWEHDLELDLKKADVMFEMLTASV</sequence>
<keyword evidence="2" id="KW-0285">Flavoprotein</keyword>
<dbReference type="InterPro" id="IPR002938">
    <property type="entry name" value="FAD-bd"/>
</dbReference>
<keyword evidence="4" id="KW-0560">Oxidoreductase</keyword>